<gene>
    <name evidence="2" type="ORF">PG996_000078</name>
</gene>
<organism evidence="2 3">
    <name type="scientific">Apiospora saccharicola</name>
    <dbReference type="NCBI Taxonomy" id="335842"/>
    <lineage>
        <taxon>Eukaryota</taxon>
        <taxon>Fungi</taxon>
        <taxon>Dikarya</taxon>
        <taxon>Ascomycota</taxon>
        <taxon>Pezizomycotina</taxon>
        <taxon>Sordariomycetes</taxon>
        <taxon>Xylariomycetidae</taxon>
        <taxon>Amphisphaeriales</taxon>
        <taxon>Apiosporaceae</taxon>
        <taxon>Apiospora</taxon>
    </lineage>
</organism>
<keyword evidence="3" id="KW-1185">Reference proteome</keyword>
<dbReference type="EMBL" id="JAQQWM010000001">
    <property type="protein sequence ID" value="KAK8081297.1"/>
    <property type="molecule type" value="Genomic_DNA"/>
</dbReference>
<evidence type="ECO:0000313" key="2">
    <source>
        <dbReference type="EMBL" id="KAK8081297.1"/>
    </source>
</evidence>
<protein>
    <recommendedName>
        <fullName evidence="1">2EXR domain-containing protein</fullName>
    </recommendedName>
</protein>
<name>A0ABR1WCX9_9PEZI</name>
<evidence type="ECO:0000259" key="1">
    <source>
        <dbReference type="Pfam" id="PF20150"/>
    </source>
</evidence>
<accession>A0ABR1WCX9</accession>
<evidence type="ECO:0000313" key="3">
    <source>
        <dbReference type="Proteomes" id="UP001446871"/>
    </source>
</evidence>
<feature type="domain" description="2EXR" evidence="1">
    <location>
        <begin position="7"/>
        <end position="85"/>
    </location>
</feature>
<dbReference type="Pfam" id="PF20150">
    <property type="entry name" value="2EXR"/>
    <property type="match status" value="1"/>
</dbReference>
<reference evidence="2 3" key="1">
    <citation type="submission" date="2023-01" db="EMBL/GenBank/DDBJ databases">
        <title>Analysis of 21 Apiospora genomes using comparative genomics revels a genus with tremendous synthesis potential of carbohydrate active enzymes and secondary metabolites.</title>
        <authorList>
            <person name="Sorensen T."/>
        </authorList>
    </citation>
    <scope>NUCLEOTIDE SEQUENCE [LARGE SCALE GENOMIC DNA]</scope>
    <source>
        <strain evidence="2 3">CBS 83171</strain>
    </source>
</reference>
<dbReference type="InterPro" id="IPR045518">
    <property type="entry name" value="2EXR"/>
</dbReference>
<proteinExistence type="predicted"/>
<comment type="caution">
    <text evidence="2">The sequence shown here is derived from an EMBL/GenBank/DDBJ whole genome shotgun (WGS) entry which is preliminary data.</text>
</comment>
<dbReference type="Proteomes" id="UP001446871">
    <property type="component" value="Unassembled WGS sequence"/>
</dbReference>
<sequence length="391" mass="43778">MAESTLFPQFALLPPELQTMVWKQFAQAEAASRIVVLHSSLEIDGPNDTPSWSLHIMPPKRLNSPLLSVNLQSRQVALGHYKTRINIFELEPPLPRYPDRLFDNIAESTNHDNNRTAWPPLYHYPTVPAWHPEEHFVDCLEEWVCGRAEHEMDTGREGAIALLAEMGSPCRPRRGCVHLDLETDRFLFYERWEFLPTVREHGYGLRAFSEALLDFKYHRIPFDLEGILARRPPVLRNASAELLPEMMGRIRNVVFECQKPPPISAVVAAAAAGGGGGNGSGAYGGGGIGVSSDGLPVSSRKLLVRSLPRAFSAEGSLQGYQTTREMTRSFFDDIEDKGPAHLDIAQVKLVRGQGDEEDEMGWLNWATGSQYEGDEDEEDDAFDEDVDMLLH</sequence>